<reference evidence="6" key="2">
    <citation type="submission" date="2018-08" db="UniProtKB">
        <authorList>
            <consortium name="EnsemblPlants"/>
        </authorList>
    </citation>
    <scope>IDENTIFICATION</scope>
    <source>
        <strain evidence="6">Yugu1</strain>
    </source>
</reference>
<protein>
    <recommendedName>
        <fullName evidence="1">ATP-dependent DNA helicase</fullName>
        <ecNumber evidence="1">5.6.2.3</ecNumber>
    </recommendedName>
</protein>
<keyword evidence="1" id="KW-0067">ATP-binding</keyword>
<dbReference type="InterPro" id="IPR010285">
    <property type="entry name" value="DNA_helicase_pif1-like_DEAD"/>
</dbReference>
<dbReference type="EnsemblPlants" id="KQK97812">
    <property type="protein sequence ID" value="KQK97812"/>
    <property type="gene ID" value="SETIT_012162mg"/>
</dbReference>
<feature type="coiled-coil region" evidence="2">
    <location>
        <begin position="797"/>
        <end position="824"/>
    </location>
</feature>
<dbReference type="EMBL" id="AGNK02004404">
    <property type="status" value="NOT_ANNOTATED_CDS"/>
    <property type="molecule type" value="Genomic_DNA"/>
</dbReference>
<name>K3YD59_SETIT</name>
<dbReference type="SUPFAM" id="SSF52540">
    <property type="entry name" value="P-loop containing nucleoside triphosphate hydrolases"/>
    <property type="match status" value="2"/>
</dbReference>
<proteinExistence type="inferred from homology"/>
<organism evidence="6 7">
    <name type="scientific">Setaria italica</name>
    <name type="common">Foxtail millet</name>
    <name type="synonym">Panicum italicum</name>
    <dbReference type="NCBI Taxonomy" id="4555"/>
    <lineage>
        <taxon>Eukaryota</taxon>
        <taxon>Viridiplantae</taxon>
        <taxon>Streptophyta</taxon>
        <taxon>Embryophyta</taxon>
        <taxon>Tracheophyta</taxon>
        <taxon>Spermatophyta</taxon>
        <taxon>Magnoliopsida</taxon>
        <taxon>Liliopsida</taxon>
        <taxon>Poales</taxon>
        <taxon>Poaceae</taxon>
        <taxon>PACMAD clade</taxon>
        <taxon>Panicoideae</taxon>
        <taxon>Panicodae</taxon>
        <taxon>Paniceae</taxon>
        <taxon>Cenchrinae</taxon>
        <taxon>Setaria</taxon>
    </lineage>
</organism>
<dbReference type="InterPro" id="IPR049163">
    <property type="entry name" value="Pif1-like_2B_dom"/>
</dbReference>
<evidence type="ECO:0000256" key="2">
    <source>
        <dbReference type="SAM" id="Coils"/>
    </source>
</evidence>
<evidence type="ECO:0000256" key="1">
    <source>
        <dbReference type="RuleBase" id="RU363044"/>
    </source>
</evidence>
<dbReference type="InterPro" id="IPR027417">
    <property type="entry name" value="P-loop_NTPase"/>
</dbReference>
<keyword evidence="1" id="KW-0233">DNA recombination</keyword>
<keyword evidence="1" id="KW-0547">Nucleotide-binding</keyword>
<keyword evidence="1" id="KW-0227">DNA damage</keyword>
<dbReference type="eggNOG" id="KOG0987">
    <property type="taxonomic scope" value="Eukaryota"/>
</dbReference>
<dbReference type="GO" id="GO:0005524">
    <property type="term" value="F:ATP binding"/>
    <property type="evidence" value="ECO:0007669"/>
    <property type="project" value="UniProtKB-KW"/>
</dbReference>
<dbReference type="OMA" id="QSMDTQR"/>
<feature type="domain" description="DNA helicase Pif1-like DEAD-box helicase" evidence="3">
    <location>
        <begin position="817"/>
        <end position="1041"/>
    </location>
</feature>
<sequence>MWHQERNKHDRKKSKPTFGFCCKQGKVKLPPLKKPPAYLEQLLRYGRGQSSNYRQNIRYYNSMFAFTSMGGHINPEINRQGGGPYVFRLNGQNYHQIGTLLPKEGTDPKFAQLYIYDTENEVKNRIRASTSKGKNQQLDENIVSELFEMLDENNSLVKIFRMARDRFRETDFQNVQIRLLGERTRDGRQYNMPTASEIAALILGEQSDEPSERDIIVQDKDKHLQRISELHPSFMSMQYPLLFPYGEDGKCVTMMEYYAYRIQQRLNQSTVLLMSGKLFLQFLVDAAASIEQWRLNWYRTHQGTLRTELYSGLQDAIDNGDTTTDQIGKRIILPSSYTGSPRNKQQYYQDAMAICRWAGYPDLFLTFTCNLKWPEIQYMLDHIPGQKPEDRPDICNRDIKKNMCFGRTVAEANHKSPCMIDGKCSKHFPKMFSQETTVDEEGYPIYRRRDDGRIIEKDRVQLDNRYVVPYNRDLIVKYQAHINIEWCNKSRSIKYLFKYIHKGNDMAITKVTATDKNDEIQMYLDARYLSAGEASWHIFGFELQHREPSVQRLQFHLENEQVVVFPDSTNIEEIVYRPGIEKTIFTEWMTANRLHEDARELTYAEFPTKWTWHSKEKEWKPRRGGKRSIGRIYYAHPASGDRYYLRILLNIVKGCKSFKDIRKVDGVIHKTYKSTCYALGLLDDDNEWDDCIKEASFWASATQMRQLFCTILLFCEVTDPLKLWESNWELLSEDIERHQRRFMNFERLHLQPEQKKKLTLIEIEQLLRKGGKSLKDFNGMPLPHNTVMQGLRNRLLNEELNYDRNSLQKECVELLQKLNLDQRKAFDAITQSVNSKLGKLIFVNGYGGTGKTFLWKAITKSIRSEGKIVLAVASSGIAALLLPGGRTAHSRFHIPLNINNESTCDIKQGSLLAELLNKTSLILWDEAPMTNKHCFEALDKSLRDILRFTDENSKDKPFGGMIIVMGGDFRQTLPVIPKGRRTHIIDASLKRSYLWKHFEEIKLTKNMRLTVVTNSTEEKKKIQEFADWILSIGDGLAGDKDDEAWITIPQDLILQKGEDELETIVNNTYPDLSRNYSNRTYLEDRAILCPRNEMVDNINSYIMSQIPDEETTYLSSDTVCKAISTKESEDQLYPTEFLNSLKFPGIPNHKLQLKVGLPIMLLRNINQSAGLCNGTRLTITQLGKWFIEAQIITGTNIGNKVYIPRIIMSPTESKWPFVLKRRQYPITVCFAMTINKSQGQSLKNVGLYLPKQVFTHGQLYVAVSRVTSREGLKILISDEESPEDNMAKNIVYKEIL</sequence>
<dbReference type="Proteomes" id="UP000004995">
    <property type="component" value="Unassembled WGS sequence"/>
</dbReference>
<dbReference type="HOGENOM" id="CLU_001324_0_0_1"/>
<dbReference type="Pfam" id="PF05970">
    <property type="entry name" value="PIF1"/>
    <property type="match status" value="1"/>
</dbReference>
<dbReference type="CDD" id="cd18809">
    <property type="entry name" value="SF1_C_RecD"/>
    <property type="match status" value="1"/>
</dbReference>
<evidence type="ECO:0000313" key="7">
    <source>
        <dbReference type="Proteomes" id="UP000004995"/>
    </source>
</evidence>
<dbReference type="GO" id="GO:0006310">
    <property type="term" value="P:DNA recombination"/>
    <property type="evidence" value="ECO:0007669"/>
    <property type="project" value="UniProtKB-KW"/>
</dbReference>
<evidence type="ECO:0000259" key="3">
    <source>
        <dbReference type="Pfam" id="PF05970"/>
    </source>
</evidence>
<comment type="cofactor">
    <cofactor evidence="1">
        <name>Mg(2+)</name>
        <dbReference type="ChEBI" id="CHEBI:18420"/>
    </cofactor>
</comment>
<evidence type="ECO:0000259" key="5">
    <source>
        <dbReference type="Pfam" id="PF21530"/>
    </source>
</evidence>
<keyword evidence="1" id="KW-0378">Hydrolase</keyword>
<dbReference type="Pfam" id="PF21530">
    <property type="entry name" value="Pif1_2B_dom"/>
    <property type="match status" value="1"/>
</dbReference>
<feature type="domain" description="DNA helicase Pif1-like 2B" evidence="5">
    <location>
        <begin position="1136"/>
        <end position="1182"/>
    </location>
</feature>
<dbReference type="GO" id="GO:0016887">
    <property type="term" value="F:ATP hydrolysis activity"/>
    <property type="evidence" value="ECO:0007669"/>
    <property type="project" value="RHEA"/>
</dbReference>
<keyword evidence="1" id="KW-0234">DNA repair</keyword>
<evidence type="ECO:0000259" key="4">
    <source>
        <dbReference type="Pfam" id="PF14214"/>
    </source>
</evidence>
<keyword evidence="7" id="KW-1185">Reference proteome</keyword>
<dbReference type="InParanoid" id="K3YD59"/>
<keyword evidence="1" id="KW-0347">Helicase</keyword>
<feature type="domain" description="Helitron helicase-like" evidence="4">
    <location>
        <begin position="257"/>
        <end position="397"/>
    </location>
</feature>
<dbReference type="PANTHER" id="PTHR10492">
    <property type="match status" value="1"/>
</dbReference>
<dbReference type="Pfam" id="PF14214">
    <property type="entry name" value="Helitron_like_N"/>
    <property type="match status" value="1"/>
</dbReference>
<dbReference type="FunFam" id="3.40.50.300:FF:002884">
    <property type="entry name" value="ATP-dependent DNA helicase"/>
    <property type="match status" value="1"/>
</dbReference>
<comment type="catalytic activity">
    <reaction evidence="1">
        <text>ATP + H2O = ADP + phosphate + H(+)</text>
        <dbReference type="Rhea" id="RHEA:13065"/>
        <dbReference type="ChEBI" id="CHEBI:15377"/>
        <dbReference type="ChEBI" id="CHEBI:15378"/>
        <dbReference type="ChEBI" id="CHEBI:30616"/>
        <dbReference type="ChEBI" id="CHEBI:43474"/>
        <dbReference type="ChEBI" id="CHEBI:456216"/>
        <dbReference type="EC" id="5.6.2.3"/>
    </reaction>
</comment>
<evidence type="ECO:0000313" key="6">
    <source>
        <dbReference type="EnsemblPlants" id="KQK97812"/>
    </source>
</evidence>
<keyword evidence="2" id="KW-0175">Coiled coil</keyword>
<dbReference type="GO" id="GO:0000723">
    <property type="term" value="P:telomere maintenance"/>
    <property type="evidence" value="ECO:0007669"/>
    <property type="project" value="InterPro"/>
</dbReference>
<dbReference type="Gramene" id="KQK97812">
    <property type="protein sequence ID" value="KQK97812"/>
    <property type="gene ID" value="SETIT_012162mg"/>
</dbReference>
<comment type="similarity">
    <text evidence="1">Belongs to the helicase family.</text>
</comment>
<dbReference type="InterPro" id="IPR025476">
    <property type="entry name" value="Helitron_helicase-like"/>
</dbReference>
<dbReference type="GO" id="GO:0006281">
    <property type="term" value="P:DNA repair"/>
    <property type="evidence" value="ECO:0007669"/>
    <property type="project" value="UniProtKB-KW"/>
</dbReference>
<dbReference type="GO" id="GO:0043139">
    <property type="term" value="F:5'-3' DNA helicase activity"/>
    <property type="evidence" value="ECO:0007669"/>
    <property type="project" value="UniProtKB-EC"/>
</dbReference>
<dbReference type="Gene3D" id="3.40.50.300">
    <property type="entry name" value="P-loop containing nucleotide triphosphate hydrolases"/>
    <property type="match status" value="2"/>
</dbReference>
<dbReference type="EC" id="5.6.2.3" evidence="1"/>
<dbReference type="PANTHER" id="PTHR10492:SF101">
    <property type="entry name" value="ATP-DEPENDENT DNA HELICASE"/>
    <property type="match status" value="1"/>
</dbReference>
<reference evidence="7" key="1">
    <citation type="journal article" date="2012" name="Nat. Biotechnol.">
        <title>Reference genome sequence of the model plant Setaria.</title>
        <authorList>
            <person name="Bennetzen J.L."/>
            <person name="Schmutz J."/>
            <person name="Wang H."/>
            <person name="Percifield R."/>
            <person name="Hawkins J."/>
            <person name="Pontaroli A.C."/>
            <person name="Estep M."/>
            <person name="Feng L."/>
            <person name="Vaughn J.N."/>
            <person name="Grimwood J."/>
            <person name="Jenkins J."/>
            <person name="Barry K."/>
            <person name="Lindquist E."/>
            <person name="Hellsten U."/>
            <person name="Deshpande S."/>
            <person name="Wang X."/>
            <person name="Wu X."/>
            <person name="Mitros T."/>
            <person name="Triplett J."/>
            <person name="Yang X."/>
            <person name="Ye C.Y."/>
            <person name="Mauro-Herrera M."/>
            <person name="Wang L."/>
            <person name="Li P."/>
            <person name="Sharma M."/>
            <person name="Sharma R."/>
            <person name="Ronald P.C."/>
            <person name="Panaud O."/>
            <person name="Kellogg E.A."/>
            <person name="Brutnell T.P."/>
            <person name="Doust A.N."/>
            <person name="Tuskan G.A."/>
            <person name="Rokhsar D."/>
            <person name="Devos K.M."/>
        </authorList>
    </citation>
    <scope>NUCLEOTIDE SEQUENCE [LARGE SCALE GENOMIC DNA]</scope>
    <source>
        <strain evidence="7">cv. Yugu1</strain>
    </source>
</reference>
<accession>K3YD59</accession>